<dbReference type="EMBL" id="JBBCAQ010000038">
    <property type="protein sequence ID" value="KAK7571806.1"/>
    <property type="molecule type" value="Genomic_DNA"/>
</dbReference>
<dbReference type="AlphaFoldDB" id="A0AAN9T5L5"/>
<reference evidence="5 6" key="1">
    <citation type="submission" date="2024-03" db="EMBL/GenBank/DDBJ databases">
        <title>Adaptation during the transition from Ophiocordyceps entomopathogen to insect associate is accompanied by gene loss and intensified selection.</title>
        <authorList>
            <person name="Ward C.M."/>
            <person name="Onetto C.A."/>
            <person name="Borneman A.R."/>
        </authorList>
    </citation>
    <scope>NUCLEOTIDE SEQUENCE [LARGE SCALE GENOMIC DNA]</scope>
    <source>
        <strain evidence="5">AWRI1</strain>
        <tissue evidence="5">Single Adult Female</tissue>
    </source>
</reference>
<evidence type="ECO:0000313" key="6">
    <source>
        <dbReference type="Proteomes" id="UP001367676"/>
    </source>
</evidence>
<evidence type="ECO:0000313" key="5">
    <source>
        <dbReference type="EMBL" id="KAK7571806.1"/>
    </source>
</evidence>
<organism evidence="5 6">
    <name type="scientific">Parthenolecanium corni</name>
    <dbReference type="NCBI Taxonomy" id="536013"/>
    <lineage>
        <taxon>Eukaryota</taxon>
        <taxon>Metazoa</taxon>
        <taxon>Ecdysozoa</taxon>
        <taxon>Arthropoda</taxon>
        <taxon>Hexapoda</taxon>
        <taxon>Insecta</taxon>
        <taxon>Pterygota</taxon>
        <taxon>Neoptera</taxon>
        <taxon>Paraneoptera</taxon>
        <taxon>Hemiptera</taxon>
        <taxon>Sternorrhyncha</taxon>
        <taxon>Coccoidea</taxon>
        <taxon>Coccidae</taxon>
        <taxon>Parthenolecanium</taxon>
    </lineage>
</organism>
<evidence type="ECO:0000256" key="1">
    <source>
        <dbReference type="ARBA" id="ARBA00022670"/>
    </source>
</evidence>
<keyword evidence="6" id="KW-1185">Reference proteome</keyword>
<dbReference type="InterPro" id="IPR029149">
    <property type="entry name" value="Creatin/AminoP/Spt16_N"/>
</dbReference>
<dbReference type="Proteomes" id="UP001367676">
    <property type="component" value="Unassembled WGS sequence"/>
</dbReference>
<dbReference type="PANTHER" id="PTHR48480:SF2">
    <property type="entry name" value="PEPTIDASE D"/>
    <property type="match status" value="1"/>
</dbReference>
<dbReference type="GO" id="GO:0008237">
    <property type="term" value="F:metallopeptidase activity"/>
    <property type="evidence" value="ECO:0007669"/>
    <property type="project" value="UniProtKB-KW"/>
</dbReference>
<comment type="caution">
    <text evidence="5">The sequence shown here is derived from an EMBL/GenBank/DDBJ whole genome shotgun (WGS) entry which is preliminary data.</text>
</comment>
<gene>
    <name evidence="5" type="ORF">V9T40_014278</name>
</gene>
<keyword evidence="3" id="KW-0378">Hydrolase</keyword>
<dbReference type="GO" id="GO:0006508">
    <property type="term" value="P:proteolysis"/>
    <property type="evidence" value="ECO:0007669"/>
    <property type="project" value="UniProtKB-KW"/>
</dbReference>
<keyword evidence="4" id="KW-0482">Metalloprotease</keyword>
<proteinExistence type="predicted"/>
<name>A0AAN9T5L5_9HEMI</name>
<evidence type="ECO:0000256" key="4">
    <source>
        <dbReference type="ARBA" id="ARBA00023049"/>
    </source>
</evidence>
<dbReference type="InterPro" id="IPR052433">
    <property type="entry name" value="X-Pro_dipept-like"/>
</dbReference>
<keyword evidence="2" id="KW-0479">Metal-binding</keyword>
<dbReference type="Gene3D" id="3.40.350.10">
    <property type="entry name" value="Creatinase/prolidase N-terminal domain"/>
    <property type="match status" value="1"/>
</dbReference>
<sequence>MAATEDTRASFYSMGPQTLRVSAELFVLNRIRLCDRLKKHGGVENNAIVLLQGGSLLNLYDTDVEYVFRQVTLVVSYMTPPGPLSNRVKPGISSVNET</sequence>
<dbReference type="GO" id="GO:0046872">
    <property type="term" value="F:metal ion binding"/>
    <property type="evidence" value="ECO:0007669"/>
    <property type="project" value="UniProtKB-KW"/>
</dbReference>
<accession>A0AAN9T5L5</accession>
<evidence type="ECO:0000256" key="3">
    <source>
        <dbReference type="ARBA" id="ARBA00022801"/>
    </source>
</evidence>
<keyword evidence="1" id="KW-0645">Protease</keyword>
<protein>
    <submittedName>
        <fullName evidence="5">Uncharacterized protein</fullName>
    </submittedName>
</protein>
<evidence type="ECO:0000256" key="2">
    <source>
        <dbReference type="ARBA" id="ARBA00022723"/>
    </source>
</evidence>
<dbReference type="PANTHER" id="PTHR48480">
    <property type="match status" value="1"/>
</dbReference>